<dbReference type="GO" id="GO:0005634">
    <property type="term" value="C:nucleus"/>
    <property type="evidence" value="ECO:0007669"/>
    <property type="project" value="UniProtKB-SubCell"/>
</dbReference>
<dbReference type="InterPro" id="IPR036388">
    <property type="entry name" value="WH-like_DNA-bd_sf"/>
</dbReference>
<name>A0A7I4YFE7_HAECO</name>
<dbReference type="PANTHER" id="PTHR23022">
    <property type="entry name" value="TRANSPOSABLE ELEMENT-RELATED"/>
    <property type="match status" value="1"/>
</dbReference>
<proteinExistence type="predicted"/>
<evidence type="ECO:0000256" key="3">
    <source>
        <dbReference type="SAM" id="MobiDB-lite"/>
    </source>
</evidence>
<dbReference type="GO" id="GO:0006355">
    <property type="term" value="P:regulation of DNA-templated transcription"/>
    <property type="evidence" value="ECO:0007669"/>
    <property type="project" value="InterPro"/>
</dbReference>
<dbReference type="GO" id="GO:0015074">
    <property type="term" value="P:DNA integration"/>
    <property type="evidence" value="ECO:0007669"/>
    <property type="project" value="InterPro"/>
</dbReference>
<protein>
    <submittedName>
        <fullName evidence="6">Paired domain-containing protein</fullName>
    </submittedName>
</protein>
<feature type="domain" description="Paired" evidence="4">
    <location>
        <begin position="1"/>
        <end position="134"/>
    </location>
</feature>
<dbReference type="Gene3D" id="1.10.10.10">
    <property type="entry name" value="Winged helix-like DNA-binding domain superfamily/Winged helix DNA-binding domain"/>
    <property type="match status" value="1"/>
</dbReference>
<dbReference type="NCBIfam" id="NF033545">
    <property type="entry name" value="transpos_IS630"/>
    <property type="match status" value="1"/>
</dbReference>
<evidence type="ECO:0000259" key="4">
    <source>
        <dbReference type="PROSITE" id="PS51057"/>
    </source>
</evidence>
<dbReference type="InterPro" id="IPR002492">
    <property type="entry name" value="Transposase_Tc1-like"/>
</dbReference>
<keyword evidence="5" id="KW-1185">Reference proteome</keyword>
<evidence type="ECO:0000256" key="1">
    <source>
        <dbReference type="ARBA" id="ARBA00004123"/>
    </source>
</evidence>
<dbReference type="GO" id="GO:0006313">
    <property type="term" value="P:DNA transposition"/>
    <property type="evidence" value="ECO:0007669"/>
    <property type="project" value="InterPro"/>
</dbReference>
<dbReference type="InterPro" id="IPR052338">
    <property type="entry name" value="Transposase_5"/>
</dbReference>
<dbReference type="InterPro" id="IPR001523">
    <property type="entry name" value="Paired_dom"/>
</dbReference>
<feature type="region of interest" description="Disordered" evidence="3">
    <location>
        <begin position="52"/>
        <end position="71"/>
    </location>
</feature>
<evidence type="ECO:0000313" key="5">
    <source>
        <dbReference type="Proteomes" id="UP000025227"/>
    </source>
</evidence>
<dbReference type="InterPro" id="IPR038717">
    <property type="entry name" value="Tc1-like_DDE_dom"/>
</dbReference>
<dbReference type="OrthoDB" id="5803896at2759"/>
<comment type="subcellular location">
    <subcellularLocation>
        <location evidence="1">Nucleus</location>
    </subcellularLocation>
</comment>
<dbReference type="InterPro" id="IPR036397">
    <property type="entry name" value="RNaseH_sf"/>
</dbReference>
<dbReference type="PROSITE" id="PS51057">
    <property type="entry name" value="PAIRED_2"/>
    <property type="match status" value="1"/>
</dbReference>
<dbReference type="InterPro" id="IPR047655">
    <property type="entry name" value="Transpos_IS630-like"/>
</dbReference>
<sequence length="340" mass="38567">MTRRKIIPDGLRQAAVNMKESGMKVSAISRILKIKQQTVSSIIQRYQVRKSVSNAPRTGRPRCTTEGQDRSIIRSSKADPRLTAVDIAAEFNASNATTVSRQTVGRRLNSAGIYGRRPAKKPLITMKNRRARVDFARRYLKWTSADWGKVLLTDESKFNLFGSDGIRFVRRPRNERFNPRYTRPTVKHGGGSVMVYGAISMNGMGPFLKISGVMTGESYRDMIINAVLPWAQENMPPGWVLQQDNDPKHTSRAVKAAFQEQQVTVLEWPSQSPDLNPIEHIWEELGRRCSNKMSANKEDKFAQLADEWRAMPLSLVRKLIDSMPSRCEAVIKNRGFPTKY</sequence>
<dbReference type="InterPro" id="IPR009057">
    <property type="entry name" value="Homeodomain-like_sf"/>
</dbReference>
<organism evidence="5 6">
    <name type="scientific">Haemonchus contortus</name>
    <name type="common">Barber pole worm</name>
    <dbReference type="NCBI Taxonomy" id="6289"/>
    <lineage>
        <taxon>Eukaryota</taxon>
        <taxon>Metazoa</taxon>
        <taxon>Ecdysozoa</taxon>
        <taxon>Nematoda</taxon>
        <taxon>Chromadorea</taxon>
        <taxon>Rhabditida</taxon>
        <taxon>Rhabditina</taxon>
        <taxon>Rhabditomorpha</taxon>
        <taxon>Strongyloidea</taxon>
        <taxon>Trichostrongylidae</taxon>
        <taxon>Haemonchus</taxon>
    </lineage>
</organism>
<dbReference type="Pfam" id="PF01498">
    <property type="entry name" value="HTH_Tnp_Tc3_2"/>
    <property type="match status" value="1"/>
</dbReference>
<dbReference type="Pfam" id="PF13358">
    <property type="entry name" value="DDE_3"/>
    <property type="match status" value="1"/>
</dbReference>
<reference evidence="6" key="1">
    <citation type="submission" date="2020-12" db="UniProtKB">
        <authorList>
            <consortium name="WormBaseParasite"/>
        </authorList>
    </citation>
    <scope>IDENTIFICATION</scope>
    <source>
        <strain evidence="6">MHco3</strain>
    </source>
</reference>
<dbReference type="Gene3D" id="3.30.420.10">
    <property type="entry name" value="Ribonuclease H-like superfamily/Ribonuclease H"/>
    <property type="match status" value="1"/>
</dbReference>
<evidence type="ECO:0000313" key="6">
    <source>
        <dbReference type="WBParaSite" id="HCON_00092160-00001"/>
    </source>
</evidence>
<dbReference type="PANTHER" id="PTHR23022:SF134">
    <property type="entry name" value="TRANSPOSABLE ELEMENT TC1 TRANSPOSASE"/>
    <property type="match status" value="1"/>
</dbReference>
<keyword evidence="2" id="KW-0563">Paired box</keyword>
<dbReference type="OMA" id="RAKPETH"/>
<dbReference type="SUPFAM" id="SSF46689">
    <property type="entry name" value="Homeodomain-like"/>
    <property type="match status" value="1"/>
</dbReference>
<dbReference type="GO" id="GO:0003677">
    <property type="term" value="F:DNA binding"/>
    <property type="evidence" value="ECO:0007669"/>
    <property type="project" value="InterPro"/>
</dbReference>
<dbReference type="AlphaFoldDB" id="A0A7I4YFE7"/>
<evidence type="ECO:0000256" key="2">
    <source>
        <dbReference type="ARBA" id="ARBA00022724"/>
    </source>
</evidence>
<dbReference type="WBParaSite" id="HCON_00092160-00001">
    <property type="protein sequence ID" value="HCON_00092160-00001"/>
    <property type="gene ID" value="HCON_00092160"/>
</dbReference>
<accession>A0A7I4YFE7</accession>
<dbReference type="Proteomes" id="UP000025227">
    <property type="component" value="Unplaced"/>
</dbReference>